<evidence type="ECO:0000256" key="1">
    <source>
        <dbReference type="SAM" id="Phobius"/>
    </source>
</evidence>
<feature type="transmembrane region" description="Helical" evidence="1">
    <location>
        <begin position="189"/>
        <end position="213"/>
    </location>
</feature>
<protein>
    <submittedName>
        <fullName evidence="2">Uncharacterized protein</fullName>
    </submittedName>
</protein>
<name>A0ABU7F4I3_9TELE</name>
<dbReference type="Proteomes" id="UP001352852">
    <property type="component" value="Unassembled WGS sequence"/>
</dbReference>
<gene>
    <name evidence="2" type="ORF">CHARACLAT_015383</name>
</gene>
<dbReference type="EMBL" id="JAHUTJ010074969">
    <property type="protein sequence ID" value="MED6293909.1"/>
    <property type="molecule type" value="Genomic_DNA"/>
</dbReference>
<comment type="caution">
    <text evidence="2">The sequence shown here is derived from an EMBL/GenBank/DDBJ whole genome shotgun (WGS) entry which is preliminary data.</text>
</comment>
<keyword evidence="1" id="KW-0472">Membrane</keyword>
<keyword evidence="3" id="KW-1185">Reference proteome</keyword>
<accession>A0ABU7F4I3</accession>
<keyword evidence="1" id="KW-1133">Transmembrane helix</keyword>
<reference evidence="2 3" key="1">
    <citation type="submission" date="2021-06" db="EMBL/GenBank/DDBJ databases">
        <authorList>
            <person name="Palmer J.M."/>
        </authorList>
    </citation>
    <scope>NUCLEOTIDE SEQUENCE [LARGE SCALE GENOMIC DNA]</scope>
    <source>
        <strain evidence="2 3">CL_MEX2019</strain>
        <tissue evidence="2">Muscle</tissue>
    </source>
</reference>
<keyword evidence="1" id="KW-0812">Transmembrane</keyword>
<proteinExistence type="predicted"/>
<evidence type="ECO:0000313" key="3">
    <source>
        <dbReference type="Proteomes" id="UP001352852"/>
    </source>
</evidence>
<evidence type="ECO:0000313" key="2">
    <source>
        <dbReference type="EMBL" id="MED6293909.1"/>
    </source>
</evidence>
<organism evidence="2 3">
    <name type="scientific">Characodon lateralis</name>
    <dbReference type="NCBI Taxonomy" id="208331"/>
    <lineage>
        <taxon>Eukaryota</taxon>
        <taxon>Metazoa</taxon>
        <taxon>Chordata</taxon>
        <taxon>Craniata</taxon>
        <taxon>Vertebrata</taxon>
        <taxon>Euteleostomi</taxon>
        <taxon>Actinopterygii</taxon>
        <taxon>Neopterygii</taxon>
        <taxon>Teleostei</taxon>
        <taxon>Neoteleostei</taxon>
        <taxon>Acanthomorphata</taxon>
        <taxon>Ovalentaria</taxon>
        <taxon>Atherinomorphae</taxon>
        <taxon>Cyprinodontiformes</taxon>
        <taxon>Goodeidae</taxon>
        <taxon>Characodon</taxon>
    </lineage>
</organism>
<sequence length="249" mass="27391">MSFVSFCLCVFAACGNKTKSKVCVCVRAFLHSSRVMKRLSLPLRAALSQFSAQLPPPIQLHTAAELSAEQTWTHPRFNFRRCPLCLLLPYAELPVRNLHWLAAAGAWESNFFFRQFSLSPSLFVEAIVVTGFMLPSCVGKAMATPSAQQHHNQQNQDYFRSVSSESTTYMMVPTGGPSGTTRREAPSKMWLAMVVIVVVVLQIASTTGLFVYLNMSISQLLGELVPIPSGLLASGARTGDLSYLPYIHA</sequence>